<dbReference type="SUPFAM" id="SSF88946">
    <property type="entry name" value="Sigma2 domain of RNA polymerase sigma factors"/>
    <property type="match status" value="1"/>
</dbReference>
<comment type="caution">
    <text evidence="8">The sequence shown here is derived from an EMBL/GenBank/DDBJ whole genome shotgun (WGS) entry which is preliminary data.</text>
</comment>
<evidence type="ECO:0000313" key="8">
    <source>
        <dbReference type="EMBL" id="MBC5580289.1"/>
    </source>
</evidence>
<dbReference type="InterPro" id="IPR036388">
    <property type="entry name" value="WH-like_DNA-bd_sf"/>
</dbReference>
<dbReference type="NCBIfam" id="TIGR02937">
    <property type="entry name" value="sigma70-ECF"/>
    <property type="match status" value="1"/>
</dbReference>
<evidence type="ECO:0000256" key="1">
    <source>
        <dbReference type="ARBA" id="ARBA00010641"/>
    </source>
</evidence>
<dbReference type="AlphaFoldDB" id="A0A923I6Z5"/>
<dbReference type="GO" id="GO:0006352">
    <property type="term" value="P:DNA-templated transcription initiation"/>
    <property type="evidence" value="ECO:0007669"/>
    <property type="project" value="InterPro"/>
</dbReference>
<dbReference type="InterPro" id="IPR039425">
    <property type="entry name" value="RNA_pol_sigma-70-like"/>
</dbReference>
<accession>A0A923I6Z5</accession>
<sequence length="187" mass="20874">MKKDPATEDSRLAALIKSDPQQGLAEAIRLWGGAARTLCRGQLRGLPEEEIEECVADCFAALWRDIGRWQPERGPLKGWFYGLCRHLAADRRRAAVRSCSLPLEQDLPDDDALEDQVTARLSAAAVQQAVDALDEPARTVFLHRYYACQTVPEIARTLGLSQKRVENLLFRTKPKLKDLLLKGGLVP</sequence>
<dbReference type="RefSeq" id="WP_186886651.1">
    <property type="nucleotide sequence ID" value="NZ_JACONZ010000001.1"/>
</dbReference>
<dbReference type="PANTHER" id="PTHR43133">
    <property type="entry name" value="RNA POLYMERASE ECF-TYPE SIGMA FACTO"/>
    <property type="match status" value="1"/>
</dbReference>
<keyword evidence="9" id="KW-1185">Reference proteome</keyword>
<comment type="similarity">
    <text evidence="1">Belongs to the sigma-70 factor family. ECF subfamily.</text>
</comment>
<dbReference type="Pfam" id="PF08281">
    <property type="entry name" value="Sigma70_r4_2"/>
    <property type="match status" value="1"/>
</dbReference>
<dbReference type="InterPro" id="IPR007627">
    <property type="entry name" value="RNA_pol_sigma70_r2"/>
</dbReference>
<dbReference type="InterPro" id="IPR013325">
    <property type="entry name" value="RNA_pol_sigma_r2"/>
</dbReference>
<feature type="domain" description="RNA polymerase sigma-70 region 2" evidence="6">
    <location>
        <begin position="49"/>
        <end position="96"/>
    </location>
</feature>
<dbReference type="InterPro" id="IPR014284">
    <property type="entry name" value="RNA_pol_sigma-70_dom"/>
</dbReference>
<dbReference type="Pfam" id="PF04542">
    <property type="entry name" value="Sigma70_r2"/>
    <property type="match status" value="1"/>
</dbReference>
<dbReference type="InterPro" id="IPR013324">
    <property type="entry name" value="RNA_pol_sigma_r3/r4-like"/>
</dbReference>
<organism evidence="8 9">
    <name type="scientific">Anaerofilum hominis</name>
    <dbReference type="NCBI Taxonomy" id="2763016"/>
    <lineage>
        <taxon>Bacteria</taxon>
        <taxon>Bacillati</taxon>
        <taxon>Bacillota</taxon>
        <taxon>Clostridia</taxon>
        <taxon>Eubacteriales</taxon>
        <taxon>Oscillospiraceae</taxon>
        <taxon>Anaerofilum</taxon>
    </lineage>
</organism>
<evidence type="ECO:0000256" key="2">
    <source>
        <dbReference type="ARBA" id="ARBA00023015"/>
    </source>
</evidence>
<dbReference type="SUPFAM" id="SSF88659">
    <property type="entry name" value="Sigma3 and sigma4 domains of RNA polymerase sigma factors"/>
    <property type="match status" value="1"/>
</dbReference>
<dbReference type="InterPro" id="IPR013249">
    <property type="entry name" value="RNA_pol_sigma70_r4_t2"/>
</dbReference>
<dbReference type="Gene3D" id="1.10.1740.10">
    <property type="match status" value="1"/>
</dbReference>
<dbReference type="PANTHER" id="PTHR43133:SF8">
    <property type="entry name" value="RNA POLYMERASE SIGMA FACTOR HI_1459-RELATED"/>
    <property type="match status" value="1"/>
</dbReference>
<feature type="domain" description="RNA polymerase sigma factor 70 region 4 type 2" evidence="7">
    <location>
        <begin position="125"/>
        <end position="173"/>
    </location>
</feature>
<reference evidence="8" key="1">
    <citation type="submission" date="2020-08" db="EMBL/GenBank/DDBJ databases">
        <title>Genome public.</title>
        <authorList>
            <person name="Liu C."/>
            <person name="Sun Q."/>
        </authorList>
    </citation>
    <scope>NUCLEOTIDE SEQUENCE</scope>
    <source>
        <strain evidence="8">BX8</strain>
    </source>
</reference>
<dbReference type="GO" id="GO:0016987">
    <property type="term" value="F:sigma factor activity"/>
    <property type="evidence" value="ECO:0007669"/>
    <property type="project" value="UniProtKB-KW"/>
</dbReference>
<evidence type="ECO:0000256" key="4">
    <source>
        <dbReference type="ARBA" id="ARBA00023125"/>
    </source>
</evidence>
<proteinExistence type="inferred from homology"/>
<dbReference type="EMBL" id="JACONZ010000001">
    <property type="protein sequence ID" value="MBC5580289.1"/>
    <property type="molecule type" value="Genomic_DNA"/>
</dbReference>
<dbReference type="Proteomes" id="UP000659630">
    <property type="component" value="Unassembled WGS sequence"/>
</dbReference>
<evidence type="ECO:0000313" key="9">
    <source>
        <dbReference type="Proteomes" id="UP000659630"/>
    </source>
</evidence>
<dbReference type="Gene3D" id="1.10.10.10">
    <property type="entry name" value="Winged helix-like DNA-binding domain superfamily/Winged helix DNA-binding domain"/>
    <property type="match status" value="1"/>
</dbReference>
<gene>
    <name evidence="8" type="ORF">H8S23_02100</name>
</gene>
<dbReference type="GO" id="GO:0003677">
    <property type="term" value="F:DNA binding"/>
    <property type="evidence" value="ECO:0007669"/>
    <property type="project" value="UniProtKB-KW"/>
</dbReference>
<keyword evidence="3" id="KW-0731">Sigma factor</keyword>
<evidence type="ECO:0000259" key="7">
    <source>
        <dbReference type="Pfam" id="PF08281"/>
    </source>
</evidence>
<evidence type="ECO:0000256" key="3">
    <source>
        <dbReference type="ARBA" id="ARBA00023082"/>
    </source>
</evidence>
<keyword evidence="2" id="KW-0805">Transcription regulation</keyword>
<name>A0A923I6Z5_9FIRM</name>
<protein>
    <submittedName>
        <fullName evidence="8">Sigma-70 family RNA polymerase sigma factor</fullName>
    </submittedName>
</protein>
<evidence type="ECO:0000256" key="5">
    <source>
        <dbReference type="ARBA" id="ARBA00023163"/>
    </source>
</evidence>
<keyword evidence="4" id="KW-0238">DNA-binding</keyword>
<keyword evidence="5" id="KW-0804">Transcription</keyword>
<evidence type="ECO:0000259" key="6">
    <source>
        <dbReference type="Pfam" id="PF04542"/>
    </source>
</evidence>